<gene>
    <name evidence="2" type="ORF">PCAMFM013_S063g000031</name>
</gene>
<keyword evidence="3" id="KW-1185">Reference proteome</keyword>
<evidence type="ECO:0000256" key="1">
    <source>
        <dbReference type="SAM" id="MobiDB-lite"/>
    </source>
</evidence>
<evidence type="ECO:0000313" key="2">
    <source>
        <dbReference type="EMBL" id="CRL30925.1"/>
    </source>
</evidence>
<accession>A0A0G4PX21</accession>
<name>A0A0G4PX21_PENC3</name>
<dbReference type="Proteomes" id="UP000053732">
    <property type="component" value="Unassembled WGS sequence"/>
</dbReference>
<protein>
    <submittedName>
        <fullName evidence="2">Str. FM013</fullName>
    </submittedName>
</protein>
<dbReference type="AlphaFoldDB" id="A0A0G4PX21"/>
<dbReference type="EMBL" id="HG793196">
    <property type="protein sequence ID" value="CRL30925.1"/>
    <property type="molecule type" value="Genomic_DNA"/>
</dbReference>
<organism evidence="2 3">
    <name type="scientific">Penicillium camemberti (strain FM 013)</name>
    <dbReference type="NCBI Taxonomy" id="1429867"/>
    <lineage>
        <taxon>Eukaryota</taxon>
        <taxon>Fungi</taxon>
        <taxon>Dikarya</taxon>
        <taxon>Ascomycota</taxon>
        <taxon>Pezizomycotina</taxon>
        <taxon>Eurotiomycetes</taxon>
        <taxon>Eurotiomycetidae</taxon>
        <taxon>Eurotiales</taxon>
        <taxon>Aspergillaceae</taxon>
        <taxon>Penicillium</taxon>
    </lineage>
</organism>
<sequence length="107" mass="11517">MDWGSSYFQSTFGRIIGNSYHRSTCLGFKDNGTLCQNDVSKESRIDSAIQLGLFRGGPVSLSSEVVLTGAAKSMLCSECRLALKPSSAPDDGFNNGTPRSIKQTLHP</sequence>
<feature type="compositionally biased region" description="Polar residues" evidence="1">
    <location>
        <begin position="94"/>
        <end position="107"/>
    </location>
</feature>
<proteinExistence type="predicted"/>
<feature type="region of interest" description="Disordered" evidence="1">
    <location>
        <begin position="85"/>
        <end position="107"/>
    </location>
</feature>
<evidence type="ECO:0000313" key="3">
    <source>
        <dbReference type="Proteomes" id="UP000053732"/>
    </source>
</evidence>
<reference evidence="2 3" key="1">
    <citation type="journal article" date="2014" name="Nat. Commun.">
        <title>Multiple recent horizontal transfers of a large genomic region in cheese making fungi.</title>
        <authorList>
            <person name="Cheeseman K."/>
            <person name="Ropars J."/>
            <person name="Renault P."/>
            <person name="Dupont J."/>
            <person name="Gouzy J."/>
            <person name="Branca A."/>
            <person name="Abraham A.L."/>
            <person name="Ceppi M."/>
            <person name="Conseiller E."/>
            <person name="Debuchy R."/>
            <person name="Malagnac F."/>
            <person name="Goarin A."/>
            <person name="Silar P."/>
            <person name="Lacoste S."/>
            <person name="Sallet E."/>
            <person name="Bensimon A."/>
            <person name="Giraud T."/>
            <person name="Brygoo Y."/>
        </authorList>
    </citation>
    <scope>NUCLEOTIDE SEQUENCE [LARGE SCALE GENOMIC DNA]</scope>
    <source>
        <strain evidence="3">FM 013</strain>
    </source>
</reference>